<dbReference type="PROSITE" id="PS50060">
    <property type="entry name" value="MAM_2"/>
    <property type="match status" value="3"/>
</dbReference>
<feature type="domain" description="MAM" evidence="5">
    <location>
        <begin position="154"/>
        <end position="305"/>
    </location>
</feature>
<accession>A0ABN8RU22</accession>
<evidence type="ECO:0000313" key="8">
    <source>
        <dbReference type="EMBL" id="CAH3182985.1"/>
    </source>
</evidence>
<dbReference type="PROSITE" id="PS51345">
    <property type="entry name" value="MYOTOXINS_2"/>
    <property type="match status" value="1"/>
</dbReference>
<evidence type="ECO:0000313" key="9">
    <source>
        <dbReference type="Proteomes" id="UP001159405"/>
    </source>
</evidence>
<keyword evidence="2 3" id="KW-1015">Disulfide bond</keyword>
<dbReference type="Pfam" id="PF00530">
    <property type="entry name" value="SRCR"/>
    <property type="match status" value="1"/>
</dbReference>
<organism evidence="8 9">
    <name type="scientific">Porites lobata</name>
    <dbReference type="NCBI Taxonomy" id="104759"/>
    <lineage>
        <taxon>Eukaryota</taxon>
        <taxon>Metazoa</taxon>
        <taxon>Cnidaria</taxon>
        <taxon>Anthozoa</taxon>
        <taxon>Hexacorallia</taxon>
        <taxon>Scleractinia</taxon>
        <taxon>Fungiina</taxon>
        <taxon>Poritidae</taxon>
        <taxon>Porites</taxon>
    </lineage>
</organism>
<dbReference type="Pfam" id="PF00629">
    <property type="entry name" value="MAM"/>
    <property type="match status" value="3"/>
</dbReference>
<sequence length="2322" mass="256573">LVWCTFDNGLCSGWNQSTSDDFDWTLSSGSTPSSSTGPSSGQGGSGNYMYIETSSPRRPGDKAKLVLTVPNKGEISCLSFYYHMYGASVGTLNVYSGNSKVFNISGQQSNYWIVVERNIILNGLVIFEGIAGNSFTGDIAIDSVEINSGNCPGKICDFDNGLCFGWSQSRQDVFDWTLYSGPTPSSNTGPSSDHTSRSGKYFYIEASNHAFRDNAKLTFAVPRNKSSCCLKFFYHMYGSDMGTLNVFSGNNTIFTKSGNQGNHWKRVTRTVYLSDTVTFEGIRGLSFESDIAIDDVSIYDRSCPGCGGFLNETSGVLYKANGGEEAEEHCIWKMGKAGVRDAVAIFTFETIYLRYCSEHLMLIKPDGSNVFNQEGCNSSHPAGTSLEVPFGDAEYLILDISLEYRWSVVNVKYSIVGQTLDSAETVPSWNITVSSITSSSALVYWSNLPLPQSVSYYLVRFKELSNNVSRLFKATSNSYYTNLLRGFTAYEVHAFAVTSSRENATYASNPVSMVTAEGVPSRPPTNVRVENHGLNEFLVRWDSLPIQYANGRLLGYNVYYKSLQYYYYWDTIVRVNNTDIPRVILSDVRIGERYQISVAAFTAVGTGPRSSLVYETKGCEGSVNRSFGWLNFTQSSYNTLNCSIQINNAGAIQGVVLVSFKYSYLGYCSEFIKIYDNTGNEVFRRRGCDSSASGQSVELPFGDGSSITLAMAVSLSYRYSYARIQYTVLDKAQDSAQVVPSWNVTITSKTSSSLTVRWSNFPSSVPIQSFIVKYKQKSSNVSLIYYVSHWYNSHYTGNILKGYTFYEVSVVAVANILGNRTLYSSEAINARTNEGVPSVAPSGLRVSRLQFSELKVQWNPIPQHSANGRLLGYVVIYQEYPYWYSTQKVNSSSPDVNMLVLSGLKAARSYRVWVAGLTRAGTGPQSSPYYVTTDCGGYTNRSFGHLETGSDRGSSYLTCTLVVGRGGINQAVALVWIEDLYLSYYSEYVKIIDGNGSLVWHKYGYSYSPDLRSFVQVGFESADNITVQIYLLSSYSRFKLQYGIIKQGLFSALPVNWNVTIGNTSRTSITVHWENLSPLINNTVLYYIAYAHDGNLSSAAVVSGSLNTSNVVGLLPYTEYQVRIIGINSLGQPYNSSNVTALTEEGGNRAPSNVRVSNVRFDQVKVQWYPIPHQFANGRLLGYTVYYYEYYNSYLRKSASTSNPYTNMVILRGLKAATHYQIAVAAFTSKGPGTQSYWQSITTGCGGSLNELFGNLQVGQRSYYSYSLHCNWKISNAGISQAVALVSLPQLSLSYYSEYVKVIDGNGITVLSRYGYSSVTQKTFREVSFGNCGNITVQVYLRRSYSNFKLQFGILKQELAFPLANWSVSFDNATATSIRFSWQNLQTLVGQQTSHYFIVVKDLYGSSLNEYIVSGNTTSHVLSGLSAWREYRLSLVGVNYRGNAYNSTEISAWTDEGVPNTAPSYIRLSNLHLAEVKVQWNPLSQYYANGRLLGYRVYFREYNSYYHYYSYWTRSVNTSSANVTMVILRDLKQATTYQIAVAAFTSKGEGPRSYWMSITTGCRGSINQSFGQLQFGPKGSYGYLLCTWSIGNVGIEQAVALTSIQELYLSYYSEYIKVMDGSGAAVLIRYGYSSTPQKPFREVNFGNSDNITVQVYLYGSYSNVRLQFGIVPQGLQSAQLVSSWNVSIDNKTATSMRVSWKNLSALLDQSILHFLTVIKSGNGSIVNGNILQGNATSNVFYGLSPYMEYRLNVLGVNDNGKVYTSSEVTEWTEKSGIGFVPAEACGLQDDVILLCLASSSTPRRRNLLVALSEYTVTHFLSSSTKLSSWFLSSLLGNLRTTTKFTTTTQKTKQNKNNNNNNKKTPEIHFRFHLPLFSCTLGLRVVGGSGSWEGRVEVYYNNIWGTVCDDSWDINDARVVCRQLGFPGAVSAPANARFGPGSGQIWLDDVACSGRESSIIYCRHRGWGSHNCDHSEDASVICSGGIEFSLPTAQTTSAPWISPSVQASCNFDYGLCYGWSQSSSDVFDWTRQRGSTSSSNTGPSSDHTTGNGYYMYTETSSPRGQGDNAKLQVSVSGNGAAACLVFCYHMYGDTIGALNVYSGNDLVFNVFGNQGNYWIQARETIYLRNSITFEGIAGSSFTGDIAIDDVAITSGSCNSPTVLPTNQSSGSKYCSLNLPFLHPHATVSSDNSNTTTSVRISLVDSTVRNNLCHPSFDSNVKNESNNITASSSRPYHAGCFDLSPSFCSSFAHGNFCVNSFNFSKKYCTKTCGFCGAGCFDSQVICPDLPNGFCSAHFYWSWQNCRRSCGFCSGKHSTPKFLSV</sequence>
<evidence type="ECO:0000259" key="5">
    <source>
        <dbReference type="PROSITE" id="PS50060"/>
    </source>
</evidence>
<name>A0ABN8RU22_9CNID</name>
<keyword evidence="1" id="KW-0800">Toxin</keyword>
<feature type="disulfide bond" evidence="3">
    <location>
        <begin position="1920"/>
        <end position="1981"/>
    </location>
</feature>
<reference evidence="8 9" key="1">
    <citation type="submission" date="2022-05" db="EMBL/GenBank/DDBJ databases">
        <authorList>
            <consortium name="Genoscope - CEA"/>
            <person name="William W."/>
        </authorList>
    </citation>
    <scope>NUCLEOTIDE SEQUENCE [LARGE SCALE GENOMIC DNA]</scope>
</reference>
<feature type="non-terminal residue" evidence="8">
    <location>
        <position position="1"/>
    </location>
</feature>
<feature type="compositionally biased region" description="Low complexity" evidence="4">
    <location>
        <begin position="27"/>
        <end position="39"/>
    </location>
</feature>
<protein>
    <submittedName>
        <fullName evidence="8">Uncharacterized protein</fullName>
    </submittedName>
</protein>
<feature type="domain" description="Fibronectin type-III" evidence="7">
    <location>
        <begin position="1682"/>
        <end position="1775"/>
    </location>
</feature>
<dbReference type="InterPro" id="IPR036772">
    <property type="entry name" value="SRCR-like_dom_sf"/>
</dbReference>
<feature type="domain" description="Fibronectin type-III" evidence="7">
    <location>
        <begin position="1364"/>
        <end position="1457"/>
    </location>
</feature>
<dbReference type="InterPro" id="IPR013320">
    <property type="entry name" value="ConA-like_dom_sf"/>
</dbReference>
<comment type="caution">
    <text evidence="8">The sequence shown here is derived from an EMBL/GenBank/DDBJ whole genome shotgun (WGS) entry which is preliminary data.</text>
</comment>
<dbReference type="InterPro" id="IPR051560">
    <property type="entry name" value="MAM_domain-containing"/>
</dbReference>
<dbReference type="Pfam" id="PF01549">
    <property type="entry name" value="ShK"/>
    <property type="match status" value="2"/>
</dbReference>
<evidence type="ECO:0000256" key="3">
    <source>
        <dbReference type="PROSITE-ProRule" id="PRU00196"/>
    </source>
</evidence>
<dbReference type="SUPFAM" id="SSF56487">
    <property type="entry name" value="SRCR-like"/>
    <property type="match status" value="1"/>
</dbReference>
<feature type="domain" description="Fibronectin type-III" evidence="7">
    <location>
        <begin position="1055"/>
        <end position="1146"/>
    </location>
</feature>
<evidence type="ECO:0000259" key="6">
    <source>
        <dbReference type="PROSITE" id="PS50287"/>
    </source>
</evidence>
<dbReference type="Gene3D" id="3.10.250.10">
    <property type="entry name" value="SRCR-like domain"/>
    <property type="match status" value="1"/>
</dbReference>
<dbReference type="PANTHER" id="PTHR23282:SF142">
    <property type="entry name" value="MAM DOMAIN-CONTAINING PROTEIN"/>
    <property type="match status" value="1"/>
</dbReference>
<feature type="domain" description="MAM" evidence="5">
    <location>
        <begin position="2006"/>
        <end position="2158"/>
    </location>
</feature>
<dbReference type="InterPro" id="IPR003582">
    <property type="entry name" value="ShKT_dom"/>
</dbReference>
<feature type="region of interest" description="Disordered" evidence="4">
    <location>
        <begin position="2029"/>
        <end position="2050"/>
    </location>
</feature>
<dbReference type="PROSITE" id="PS00420">
    <property type="entry name" value="SRCR_1"/>
    <property type="match status" value="1"/>
</dbReference>
<dbReference type="InterPro" id="IPR036116">
    <property type="entry name" value="FN3_sf"/>
</dbReference>
<feature type="domain" description="Fibronectin type-III" evidence="7">
    <location>
        <begin position="740"/>
        <end position="835"/>
    </location>
</feature>
<dbReference type="SUPFAM" id="SSF49265">
    <property type="entry name" value="Fibronectin type III"/>
    <property type="match status" value="5"/>
</dbReference>
<feature type="domain" description="Fibronectin type-III" evidence="7">
    <location>
        <begin position="1150"/>
        <end position="1246"/>
    </location>
</feature>
<dbReference type="CDD" id="cd00063">
    <property type="entry name" value="FN3"/>
    <property type="match status" value="8"/>
</dbReference>
<dbReference type="InterPro" id="IPR001190">
    <property type="entry name" value="SRCR"/>
</dbReference>
<feature type="compositionally biased region" description="Low complexity" evidence="4">
    <location>
        <begin position="2033"/>
        <end position="2044"/>
    </location>
</feature>
<evidence type="ECO:0000256" key="1">
    <source>
        <dbReference type="ARBA" id="ARBA00022656"/>
    </source>
</evidence>
<dbReference type="SMART" id="SM00137">
    <property type="entry name" value="MAM"/>
    <property type="match status" value="3"/>
</dbReference>
<feature type="domain" description="Fibronectin type-III" evidence="7">
    <location>
        <begin position="427"/>
        <end position="518"/>
    </location>
</feature>
<dbReference type="Proteomes" id="UP001159405">
    <property type="component" value="Unassembled WGS sequence"/>
</dbReference>
<gene>
    <name evidence="8" type="ORF">PLOB_00027672</name>
</gene>
<dbReference type="EMBL" id="CALNXK010000339">
    <property type="protein sequence ID" value="CAH3182985.1"/>
    <property type="molecule type" value="Genomic_DNA"/>
</dbReference>
<evidence type="ECO:0000256" key="4">
    <source>
        <dbReference type="SAM" id="MobiDB-lite"/>
    </source>
</evidence>
<feature type="disulfide bond" evidence="3">
    <location>
        <begin position="1951"/>
        <end position="1961"/>
    </location>
</feature>
<dbReference type="PRINTS" id="PR00258">
    <property type="entry name" value="SPERACTRCPTR"/>
</dbReference>
<dbReference type="SUPFAM" id="SSF49899">
    <property type="entry name" value="Concanavalin A-like lectins/glucanases"/>
    <property type="match status" value="3"/>
</dbReference>
<dbReference type="PROSITE" id="PS50287">
    <property type="entry name" value="SRCR_2"/>
    <property type="match status" value="1"/>
</dbReference>
<dbReference type="InterPro" id="IPR003961">
    <property type="entry name" value="FN3_dom"/>
</dbReference>
<feature type="domain" description="Fibronectin type-III" evidence="7">
    <location>
        <begin position="840"/>
        <end position="936"/>
    </location>
</feature>
<dbReference type="CDD" id="cd06263">
    <property type="entry name" value="MAM"/>
    <property type="match status" value="3"/>
</dbReference>
<dbReference type="Pfam" id="PF00041">
    <property type="entry name" value="fn3"/>
    <property type="match status" value="8"/>
</dbReference>
<dbReference type="PROSITE" id="PS50853">
    <property type="entry name" value="FN3"/>
    <property type="match status" value="9"/>
</dbReference>
<dbReference type="InterPro" id="IPR000998">
    <property type="entry name" value="MAM_dom"/>
</dbReference>
<dbReference type="SMART" id="SM00254">
    <property type="entry name" value="ShKT"/>
    <property type="match status" value="2"/>
</dbReference>
<feature type="domain" description="SRCR" evidence="6">
    <location>
        <begin position="1882"/>
        <end position="1982"/>
    </location>
</feature>
<dbReference type="Gene3D" id="2.60.40.10">
    <property type="entry name" value="Immunoglobulins"/>
    <property type="match status" value="9"/>
</dbReference>
<keyword evidence="9" id="KW-1185">Reference proteome</keyword>
<feature type="domain" description="MAM" evidence="5">
    <location>
        <begin position="2"/>
        <end position="153"/>
    </location>
</feature>
<dbReference type="InterPro" id="IPR013783">
    <property type="entry name" value="Ig-like_fold"/>
</dbReference>
<feature type="region of interest" description="Disordered" evidence="4">
    <location>
        <begin position="25"/>
        <end position="58"/>
    </location>
</feature>
<feature type="domain" description="Fibronectin type-III" evidence="7">
    <location>
        <begin position="1462"/>
        <end position="1563"/>
    </location>
</feature>
<feature type="disulfide bond" evidence="3">
    <location>
        <begin position="1907"/>
        <end position="1971"/>
    </location>
</feature>
<evidence type="ECO:0000256" key="2">
    <source>
        <dbReference type="ARBA" id="ARBA00023157"/>
    </source>
</evidence>
<dbReference type="Gene3D" id="1.10.10.1940">
    <property type="match status" value="1"/>
</dbReference>
<evidence type="ECO:0000259" key="7">
    <source>
        <dbReference type="PROSITE" id="PS50853"/>
    </source>
</evidence>
<proteinExistence type="predicted"/>
<dbReference type="Gene3D" id="2.60.120.200">
    <property type="match status" value="3"/>
</dbReference>
<dbReference type="SMART" id="SM00202">
    <property type="entry name" value="SR"/>
    <property type="match status" value="1"/>
</dbReference>
<feature type="domain" description="Fibronectin type-III" evidence="7">
    <location>
        <begin position="523"/>
        <end position="621"/>
    </location>
</feature>
<dbReference type="PANTHER" id="PTHR23282">
    <property type="entry name" value="APICAL ENDOSOMAL GLYCOPROTEIN PRECURSOR"/>
    <property type="match status" value="1"/>
</dbReference>
<dbReference type="SMART" id="SM00060">
    <property type="entry name" value="FN3"/>
    <property type="match status" value="9"/>
</dbReference>